<reference evidence="1" key="2">
    <citation type="submission" date="2020-05" db="UniProtKB">
        <authorList>
            <consortium name="EnsemblMetazoa"/>
        </authorList>
    </citation>
    <scope>IDENTIFICATION</scope>
    <source>
        <strain evidence="1">IAEA</strain>
    </source>
</reference>
<keyword evidence="2" id="KW-1185">Reference proteome</keyword>
<dbReference type="EnsemblMetazoa" id="GPAI046826-RA">
    <property type="protein sequence ID" value="GPAI046826-PA"/>
    <property type="gene ID" value="GPAI046826"/>
</dbReference>
<proteinExistence type="predicted"/>
<evidence type="ECO:0000313" key="2">
    <source>
        <dbReference type="Proteomes" id="UP000092445"/>
    </source>
</evidence>
<evidence type="ECO:0000313" key="1">
    <source>
        <dbReference type="EnsemblMetazoa" id="GPAI046826-PA"/>
    </source>
</evidence>
<accession>A0A1B0AIH8</accession>
<dbReference type="VEuPathDB" id="VectorBase:GPAI046826"/>
<organism evidence="1 2">
    <name type="scientific">Glossina pallidipes</name>
    <name type="common">Tsetse fly</name>
    <dbReference type="NCBI Taxonomy" id="7398"/>
    <lineage>
        <taxon>Eukaryota</taxon>
        <taxon>Metazoa</taxon>
        <taxon>Ecdysozoa</taxon>
        <taxon>Arthropoda</taxon>
        <taxon>Hexapoda</taxon>
        <taxon>Insecta</taxon>
        <taxon>Pterygota</taxon>
        <taxon>Neoptera</taxon>
        <taxon>Endopterygota</taxon>
        <taxon>Diptera</taxon>
        <taxon>Brachycera</taxon>
        <taxon>Muscomorpha</taxon>
        <taxon>Hippoboscoidea</taxon>
        <taxon>Glossinidae</taxon>
        <taxon>Glossina</taxon>
    </lineage>
</organism>
<dbReference type="Proteomes" id="UP000092445">
    <property type="component" value="Unassembled WGS sequence"/>
</dbReference>
<name>A0A1B0AIH8_GLOPL</name>
<reference evidence="2" key="1">
    <citation type="submission" date="2014-03" db="EMBL/GenBank/DDBJ databases">
        <authorList>
            <person name="Aksoy S."/>
            <person name="Warren W."/>
            <person name="Wilson R.K."/>
        </authorList>
    </citation>
    <scope>NUCLEOTIDE SEQUENCE [LARGE SCALE GENOMIC DNA]</scope>
    <source>
        <strain evidence="2">IAEA</strain>
    </source>
</reference>
<protein>
    <submittedName>
        <fullName evidence="1">Uncharacterized protein</fullName>
    </submittedName>
</protein>
<sequence length="128" mass="15013">MTDRILSSYKFVSKYRLLWFDWKKTFCEKFGRFRTREADIYFTALVSNSEQSKFIILKYAINSDKFYSSSMGPPPIRYCIAILSVKFALNLVLIDSRKLLLLTTWVPERTTKFTHSKAHDVGIAFCVM</sequence>
<dbReference type="AlphaFoldDB" id="A0A1B0AIH8"/>